<evidence type="ECO:0000313" key="1">
    <source>
        <dbReference type="EMBL" id="KAF2106994.1"/>
    </source>
</evidence>
<evidence type="ECO:0000313" key="2">
    <source>
        <dbReference type="Proteomes" id="UP000799770"/>
    </source>
</evidence>
<feature type="non-terminal residue" evidence="1">
    <location>
        <position position="1"/>
    </location>
</feature>
<dbReference type="AlphaFoldDB" id="A0A6A5YJT4"/>
<accession>A0A6A5YJT4</accession>
<proteinExistence type="predicted"/>
<reference evidence="1" key="1">
    <citation type="journal article" date="2020" name="Stud. Mycol.">
        <title>101 Dothideomycetes genomes: a test case for predicting lifestyles and emergence of pathogens.</title>
        <authorList>
            <person name="Haridas S."/>
            <person name="Albert R."/>
            <person name="Binder M."/>
            <person name="Bloem J."/>
            <person name="Labutti K."/>
            <person name="Salamov A."/>
            <person name="Andreopoulos B."/>
            <person name="Baker S."/>
            <person name="Barry K."/>
            <person name="Bills G."/>
            <person name="Bluhm B."/>
            <person name="Cannon C."/>
            <person name="Castanera R."/>
            <person name="Culley D."/>
            <person name="Daum C."/>
            <person name="Ezra D."/>
            <person name="Gonzalez J."/>
            <person name="Henrissat B."/>
            <person name="Kuo A."/>
            <person name="Liang C."/>
            <person name="Lipzen A."/>
            <person name="Lutzoni F."/>
            <person name="Magnuson J."/>
            <person name="Mondo S."/>
            <person name="Nolan M."/>
            <person name="Ohm R."/>
            <person name="Pangilinan J."/>
            <person name="Park H.-J."/>
            <person name="Ramirez L."/>
            <person name="Alfaro M."/>
            <person name="Sun H."/>
            <person name="Tritt A."/>
            <person name="Yoshinaga Y."/>
            <person name="Zwiers L.-H."/>
            <person name="Turgeon B."/>
            <person name="Goodwin S."/>
            <person name="Spatafora J."/>
            <person name="Crous P."/>
            <person name="Grigoriev I."/>
        </authorList>
    </citation>
    <scope>NUCLEOTIDE SEQUENCE</scope>
    <source>
        <strain evidence="1">CBS 627.86</strain>
    </source>
</reference>
<gene>
    <name evidence="1" type="ORF">BDV96DRAFT_467632</name>
</gene>
<protein>
    <submittedName>
        <fullName evidence="1">Uncharacterized protein</fullName>
    </submittedName>
</protein>
<dbReference type="EMBL" id="ML977357">
    <property type="protein sequence ID" value="KAF2106994.1"/>
    <property type="molecule type" value="Genomic_DNA"/>
</dbReference>
<sequence>DWPVHKMLCKTFSDFSNDKRPSDKHRLGIYFHEHEPSPRFVWIEYDDPESFATPKHYEQYVGRGCGYQSFKVYRPQHRKLGYTVQIYFDDGFLCNGMRPNASLVKLIGMKYAMAWRGPFLVQVLEGDDKDAEERLEGRDIDTTALGPVLDFFR</sequence>
<dbReference type="Proteomes" id="UP000799770">
    <property type="component" value="Unassembled WGS sequence"/>
</dbReference>
<organism evidence="1 2">
    <name type="scientific">Lophiotrema nucula</name>
    <dbReference type="NCBI Taxonomy" id="690887"/>
    <lineage>
        <taxon>Eukaryota</taxon>
        <taxon>Fungi</taxon>
        <taxon>Dikarya</taxon>
        <taxon>Ascomycota</taxon>
        <taxon>Pezizomycotina</taxon>
        <taxon>Dothideomycetes</taxon>
        <taxon>Pleosporomycetidae</taxon>
        <taxon>Pleosporales</taxon>
        <taxon>Lophiotremataceae</taxon>
        <taxon>Lophiotrema</taxon>
    </lineage>
</organism>
<feature type="non-terminal residue" evidence="1">
    <location>
        <position position="153"/>
    </location>
</feature>
<keyword evidence="2" id="KW-1185">Reference proteome</keyword>
<name>A0A6A5YJT4_9PLEO</name>
<dbReference type="OrthoDB" id="437457at2759"/>